<dbReference type="InterPro" id="IPR010640">
    <property type="entry name" value="Low_temperature_requirement_A"/>
</dbReference>
<keyword evidence="4" id="KW-1185">Reference proteome</keyword>
<dbReference type="HOGENOM" id="CLU_045667_2_0_0"/>
<feature type="transmembrane region" description="Helical" evidence="2">
    <location>
        <begin position="330"/>
        <end position="351"/>
    </location>
</feature>
<protein>
    <submittedName>
        <fullName evidence="3">Low temperature requirement A</fullName>
    </submittedName>
</protein>
<sequence>MTQQNTTDGVDFQDHASETGNQDQGISVNSGSEQRGQLTQDEQKVSWLELFFDLIFVTSFDQLAKRLGDSFAPENIIIFLLMFAALWSVWSGNTQFAARFGNENRIYRWGTVLELLTLGALSLTLRSDLADTGWLFAAAYAFNRFTLVGMYLLVARSEPGAGRFAQVTAAGLALSGVLWLLSIPSSSTLTLVLWGLALLVTVVTPLFAQRYHHDALPHHEHLPERVGLLQIIALGGIVTEVVVGGRQQEMTLLDQAPTFLALITCIALFRLYFDQSRALPVLMANLQSRGGTLMGWLYSHLPLTISIMMLGVGFGHGIAYEDKHHDQQNLALVSWSLAAVFGSLALIRYNASRLTSVPSLDRSMVVLLLGTAASVALALSHLSTLPLHIATAVVVVVAAMVTAQDPASAQLGAVEERILEEHGSEE</sequence>
<dbReference type="AlphaFoldDB" id="F0RMI1"/>
<dbReference type="KEGG" id="dpt:Deipr_0875"/>
<dbReference type="EMBL" id="CP002536">
    <property type="protein sequence ID" value="ADY26031.1"/>
    <property type="molecule type" value="Genomic_DNA"/>
</dbReference>
<keyword evidence="2" id="KW-0812">Transmembrane</keyword>
<evidence type="ECO:0000256" key="1">
    <source>
        <dbReference type="SAM" id="MobiDB-lite"/>
    </source>
</evidence>
<reference evidence="3 4" key="2">
    <citation type="journal article" date="2012" name="Stand. Genomic Sci.">
        <title>Complete genome sequence of the orange-red pigmented, radioresistant Deinococcus proteolyticus type strain (MRP(T)).</title>
        <authorList>
            <person name="Copeland A."/>
            <person name="Zeytun A."/>
            <person name="Yassawong M."/>
            <person name="Nolan M."/>
            <person name="Lucas S."/>
            <person name="Hammon N."/>
            <person name="Deshpande S."/>
            <person name="Cheng J.F."/>
            <person name="Han C."/>
            <person name="Tapia R."/>
            <person name="Goodwin L.A."/>
            <person name="Pitluck S."/>
            <person name="Mavromatis K."/>
            <person name="Liolios K."/>
            <person name="Pagani I."/>
            <person name="Ivanova N."/>
            <person name="Mikhailova N."/>
            <person name="Pati A."/>
            <person name="Chen A."/>
            <person name="Palaniappan K."/>
            <person name="Land M."/>
            <person name="Hauser L."/>
            <person name="Jeffries C.D."/>
            <person name="Brambilla E.M."/>
            <person name="Rohde M."/>
            <person name="Sikorski J."/>
            <person name="Pukall R."/>
            <person name="Goker M."/>
            <person name="Detter J.C."/>
            <person name="Woyke T."/>
            <person name="Bristow J."/>
            <person name="Eisen J.A."/>
            <person name="Markowitz V."/>
            <person name="Hugenholtz P."/>
            <person name="Kyrpides N.C."/>
            <person name="Klenk H.P."/>
            <person name="Lapidus A."/>
        </authorList>
    </citation>
    <scope>NUCLEOTIDE SEQUENCE [LARGE SCALE GENOMIC DNA]</scope>
    <source>
        <strain evidence="4">ATCC 35074 / DSM 20540 / JCM 6276 / NBRC 101906 / NCIMB 13154 / VKM Ac-1939 / CCM 2703 / MRP</strain>
    </source>
</reference>
<dbReference type="Proteomes" id="UP000007718">
    <property type="component" value="Chromosome"/>
</dbReference>
<dbReference type="Pfam" id="PF06772">
    <property type="entry name" value="LtrA"/>
    <property type="match status" value="1"/>
</dbReference>
<feature type="transmembrane region" description="Helical" evidence="2">
    <location>
        <begin position="106"/>
        <end position="127"/>
    </location>
</feature>
<feature type="transmembrane region" description="Helical" evidence="2">
    <location>
        <begin position="187"/>
        <end position="207"/>
    </location>
</feature>
<dbReference type="PANTHER" id="PTHR36840:SF1">
    <property type="entry name" value="BLL5714 PROTEIN"/>
    <property type="match status" value="1"/>
</dbReference>
<dbReference type="PANTHER" id="PTHR36840">
    <property type="entry name" value="BLL5714 PROTEIN"/>
    <property type="match status" value="1"/>
</dbReference>
<evidence type="ECO:0000313" key="3">
    <source>
        <dbReference type="EMBL" id="ADY26031.1"/>
    </source>
</evidence>
<keyword evidence="2" id="KW-1133">Transmembrane helix</keyword>
<keyword evidence="2" id="KW-0472">Membrane</keyword>
<feature type="transmembrane region" description="Helical" evidence="2">
    <location>
        <begin position="256"/>
        <end position="273"/>
    </location>
</feature>
<evidence type="ECO:0000256" key="2">
    <source>
        <dbReference type="SAM" id="Phobius"/>
    </source>
</evidence>
<evidence type="ECO:0000313" key="4">
    <source>
        <dbReference type="Proteomes" id="UP000007718"/>
    </source>
</evidence>
<name>F0RMI1_DEIPM</name>
<feature type="compositionally biased region" description="Polar residues" evidence="1">
    <location>
        <begin position="18"/>
        <end position="35"/>
    </location>
</feature>
<dbReference type="RefSeq" id="WP_013614640.1">
    <property type="nucleotide sequence ID" value="NC_015161.1"/>
</dbReference>
<feature type="transmembrane region" description="Helical" evidence="2">
    <location>
        <begin position="293"/>
        <end position="318"/>
    </location>
</feature>
<reference evidence="4" key="1">
    <citation type="submission" date="2011-02" db="EMBL/GenBank/DDBJ databases">
        <title>The complete sequence of chromosome of Deinococcus proteolyticus DSM 20540.</title>
        <authorList>
            <consortium name="US DOE Joint Genome Institute (JGI-PGF)"/>
            <person name="Lucas S."/>
            <person name="Copeland A."/>
            <person name="Lapidus A."/>
            <person name="Bruce D."/>
            <person name="Goodwin L."/>
            <person name="Pitluck S."/>
            <person name="Kyrpides N."/>
            <person name="Mavromatis K."/>
            <person name="Pagani I."/>
            <person name="Ivanova N."/>
            <person name="Ovchinnikova G."/>
            <person name="Zeytun A."/>
            <person name="Detter J.C."/>
            <person name="Han C."/>
            <person name="Land M."/>
            <person name="Hauser L."/>
            <person name="Markowitz V."/>
            <person name="Cheng J.-F."/>
            <person name="Hugenholtz P."/>
            <person name="Woyke T."/>
            <person name="Wu D."/>
            <person name="Pukall R."/>
            <person name="Steenblock K."/>
            <person name="Brambilla E."/>
            <person name="Klenk H.-P."/>
            <person name="Eisen J.A."/>
        </authorList>
    </citation>
    <scope>NUCLEOTIDE SEQUENCE [LARGE SCALE GENOMIC DNA]</scope>
    <source>
        <strain evidence="4">ATCC 35074 / DSM 20540 / JCM 6276 / NBRC 101906 / NCIMB 13154 / VKM Ac-1939 / CCM 2703 / MRP</strain>
    </source>
</reference>
<dbReference type="eggNOG" id="COG4292">
    <property type="taxonomic scope" value="Bacteria"/>
</dbReference>
<feature type="transmembrane region" description="Helical" evidence="2">
    <location>
        <begin position="76"/>
        <end position="94"/>
    </location>
</feature>
<dbReference type="STRING" id="693977.Deipr_0875"/>
<proteinExistence type="predicted"/>
<feature type="transmembrane region" description="Helical" evidence="2">
    <location>
        <begin position="133"/>
        <end position="154"/>
    </location>
</feature>
<gene>
    <name evidence="3" type="ordered locus">Deipr_0875</name>
</gene>
<accession>F0RMI1</accession>
<feature type="transmembrane region" description="Helical" evidence="2">
    <location>
        <begin position="161"/>
        <end position="181"/>
    </location>
</feature>
<feature type="region of interest" description="Disordered" evidence="1">
    <location>
        <begin position="1"/>
        <end position="35"/>
    </location>
</feature>
<feature type="transmembrane region" description="Helical" evidence="2">
    <location>
        <begin position="363"/>
        <end position="379"/>
    </location>
</feature>
<dbReference type="OrthoDB" id="9798526at2"/>
<organism evidence="3 4">
    <name type="scientific">Deinococcus proteolyticus (strain ATCC 35074 / DSM 20540 / JCM 6276 / NBRC 101906 / NCIMB 13154 / VKM Ac-1939 / CCM 2703 / MRP)</name>
    <dbReference type="NCBI Taxonomy" id="693977"/>
    <lineage>
        <taxon>Bacteria</taxon>
        <taxon>Thermotogati</taxon>
        <taxon>Deinococcota</taxon>
        <taxon>Deinococci</taxon>
        <taxon>Deinococcales</taxon>
        <taxon>Deinococcaceae</taxon>
        <taxon>Deinococcus</taxon>
    </lineage>
</organism>